<dbReference type="GO" id="GO:0016627">
    <property type="term" value="F:oxidoreductase activity, acting on the CH-CH group of donors"/>
    <property type="evidence" value="ECO:0007669"/>
    <property type="project" value="InterPro"/>
</dbReference>
<reference evidence="1" key="1">
    <citation type="journal article" date="2014" name="Front. Microbiol.">
        <title>High frequency of phylogenetically diverse reductive dehalogenase-homologous genes in deep subseafloor sedimentary metagenomes.</title>
        <authorList>
            <person name="Kawai M."/>
            <person name="Futagami T."/>
            <person name="Toyoda A."/>
            <person name="Takaki Y."/>
            <person name="Nishi S."/>
            <person name="Hori S."/>
            <person name="Arai W."/>
            <person name="Tsubouchi T."/>
            <person name="Morono Y."/>
            <person name="Uchiyama I."/>
            <person name="Ito T."/>
            <person name="Fujiyama A."/>
            <person name="Inagaki F."/>
            <person name="Takami H."/>
        </authorList>
    </citation>
    <scope>NUCLEOTIDE SEQUENCE</scope>
    <source>
        <strain evidence="1">Expedition CK06-06</strain>
    </source>
</reference>
<feature type="non-terminal residue" evidence="1">
    <location>
        <position position="1"/>
    </location>
</feature>
<dbReference type="EMBL" id="BART01041035">
    <property type="protein sequence ID" value="GAH22638.1"/>
    <property type="molecule type" value="Genomic_DNA"/>
</dbReference>
<evidence type="ECO:0000313" key="1">
    <source>
        <dbReference type="EMBL" id="GAH22638.1"/>
    </source>
</evidence>
<dbReference type="SUPFAM" id="SSF47203">
    <property type="entry name" value="Acyl-CoA dehydrogenase C-terminal domain-like"/>
    <property type="match status" value="1"/>
</dbReference>
<proteinExistence type="predicted"/>
<feature type="non-terminal residue" evidence="1">
    <location>
        <position position="77"/>
    </location>
</feature>
<accession>X1FPE8</accession>
<sequence length="77" mass="8800">KQFGRPIYDFQGVCFPITQSFTELMAATEFGIRSATVYKKMLKYFDEQKFVKYSAAFSSGTKFLASNLAQKISYEAQ</sequence>
<dbReference type="InterPro" id="IPR036250">
    <property type="entry name" value="AcylCo_DH-like_C"/>
</dbReference>
<name>X1FPE8_9ZZZZ</name>
<dbReference type="Gene3D" id="1.20.140.10">
    <property type="entry name" value="Butyryl-CoA Dehydrogenase, subunit A, domain 3"/>
    <property type="match status" value="1"/>
</dbReference>
<protein>
    <submittedName>
        <fullName evidence="1">Uncharacterized protein</fullName>
    </submittedName>
</protein>
<comment type="caution">
    <text evidence="1">The sequence shown here is derived from an EMBL/GenBank/DDBJ whole genome shotgun (WGS) entry which is preliminary data.</text>
</comment>
<organism evidence="1">
    <name type="scientific">marine sediment metagenome</name>
    <dbReference type="NCBI Taxonomy" id="412755"/>
    <lineage>
        <taxon>unclassified sequences</taxon>
        <taxon>metagenomes</taxon>
        <taxon>ecological metagenomes</taxon>
    </lineage>
</organism>
<dbReference type="AlphaFoldDB" id="X1FPE8"/>
<gene>
    <name evidence="1" type="ORF">S01H4_66336</name>
</gene>